<dbReference type="EMBL" id="JAGPUO010000015">
    <property type="protein sequence ID" value="KAG5658026.1"/>
    <property type="molecule type" value="Genomic_DNA"/>
</dbReference>
<gene>
    <name evidence="1" type="ORF">KAF25_006977</name>
</gene>
<evidence type="ECO:0008006" key="3">
    <source>
        <dbReference type="Google" id="ProtNLM"/>
    </source>
</evidence>
<comment type="caution">
    <text evidence="1">The sequence shown here is derived from an EMBL/GenBank/DDBJ whole genome shotgun (WGS) entry which is preliminary data.</text>
</comment>
<evidence type="ECO:0000313" key="2">
    <source>
        <dbReference type="Proteomes" id="UP000782241"/>
    </source>
</evidence>
<reference evidence="1" key="1">
    <citation type="submission" date="2021-04" db="EMBL/GenBank/DDBJ databases">
        <title>Draft genome of Fusarium avenaceum strain F156N33, isolated from an atmospheric sample in Virginia.</title>
        <authorList>
            <person name="Yang S."/>
            <person name="Vinatzer B.A."/>
            <person name="Coleman J."/>
        </authorList>
    </citation>
    <scope>NUCLEOTIDE SEQUENCE</scope>
    <source>
        <strain evidence="1">F156N33</strain>
    </source>
</reference>
<keyword evidence="2" id="KW-1185">Reference proteome</keyword>
<evidence type="ECO:0000313" key="1">
    <source>
        <dbReference type="EMBL" id="KAG5658026.1"/>
    </source>
</evidence>
<dbReference type="Proteomes" id="UP000782241">
    <property type="component" value="Unassembled WGS sequence"/>
</dbReference>
<accession>A0A9P7GWY1</accession>
<proteinExistence type="predicted"/>
<protein>
    <recommendedName>
        <fullName evidence="3">ADF-H domain-containing protein</fullName>
    </recommendedName>
</protein>
<sequence>MSPQVKMSTERQTINIPATKDQPFTEPDYFIDNRSKTALRELQQGDLLQLTIDHGEGKIHFADLNRQIPPDSLAQFFESPTPLKFAFYYHPDFDAILLIWTRFPATSSTKKIHTQNRARRNLAWYAKKEGIERVETLQVFSQKEMTIERLQEAIDSSVA</sequence>
<dbReference type="AlphaFoldDB" id="A0A9P7GWY1"/>
<organism evidence="1 2">
    <name type="scientific">Fusarium avenaceum</name>
    <dbReference type="NCBI Taxonomy" id="40199"/>
    <lineage>
        <taxon>Eukaryota</taxon>
        <taxon>Fungi</taxon>
        <taxon>Dikarya</taxon>
        <taxon>Ascomycota</taxon>
        <taxon>Pezizomycotina</taxon>
        <taxon>Sordariomycetes</taxon>
        <taxon>Hypocreomycetidae</taxon>
        <taxon>Hypocreales</taxon>
        <taxon>Nectriaceae</taxon>
        <taxon>Fusarium</taxon>
        <taxon>Fusarium tricinctum species complex</taxon>
    </lineage>
</organism>
<name>A0A9P7GWY1_9HYPO</name>